<sequence>MHNWWKSGVLTVLLARSTSAIVERTLDLFPDSTWSSSHEPGDLFFICLIPLFEALLVISVHAAHNALSLPSTGPKNRLRTLRLLDDRGAREGGESRIDPSRSFRQPDREMEGDEVDQPAAKRQQLHLDLTLGPAAWGRGAAPPGSSNSRSQIRQHGGSSHPIYRICEDNDSNHALEQPSQAGDSAPYNKNEFMTLGASRGIHEDKLNSIDASKIPAEHTKDRFRTADRDMRVFQTNLVNGETSSARGFDSEIRSESWAWLSIILNHSRRLMNNESKATYIKLDTRRLIEAYFPYHIRRGKKGEEESFKNQRTKTRLSKMTELLWIANYYTLKNLQGASVCGSRYIEEQTRLQEWFLELLSRCKKYMMTPPTEQSGDEGRIYQQMRDAILAKVDITTYQIYQNGLTEKPILVTKPQMLMDESVFSLLGYYYKSMSKERWSSILRNDKNFMSQPDIPMEIMNKSLEGLNNGSQRLQSQYWTAWKAFSSEGFLKSIPFFSDLIQVHQFGYHVKPIYNERNIAEIEKLNIVRDFDANNLSDQNWAWIARVQFNKDSRFEKLFQPTTDTIMNEVRTYLIEITGKDLNPGQRARLAQTSVDDIFKKLDQIFDIIWGLNEKLSDIFGCELLDEEYISGQKAVQVFLLSCFSDQAKVQQSRNTVEIIQNNQVPPKVLIRGRIANLMVDLLILEKNEPRFTSTPTSHSTNASILHEDDLIFGQIAVNILGYYYKNKNHSKYLFHFGQDSWFFNFLISRGTNIFHKFKSYGNGRYEDYKIFKNFPWENPIDENMPGRVYKLGSRISLDLERWIKPV</sequence>
<gene>
    <name evidence="1" type="ORF">MJO28_003181</name>
</gene>
<reference evidence="1 2" key="3">
    <citation type="journal article" date="2022" name="Microbiol. Spectr.">
        <title>Folding features and dynamics of 3D genome architecture in plant fungal pathogens.</title>
        <authorList>
            <person name="Xia C."/>
        </authorList>
    </citation>
    <scope>NUCLEOTIDE SEQUENCE [LARGE SCALE GENOMIC DNA]</scope>
    <source>
        <strain evidence="1 2">93-210</strain>
    </source>
</reference>
<name>A0ACC0EVH6_9BASI</name>
<dbReference type="EMBL" id="CM045867">
    <property type="protein sequence ID" value="KAI7959390.1"/>
    <property type="molecule type" value="Genomic_DNA"/>
</dbReference>
<reference evidence="2" key="1">
    <citation type="journal article" date="2018" name="BMC Genomics">
        <title>Genomic insights into host adaptation between the wheat stripe rust pathogen (Puccinia striiformis f. sp. tritici) and the barley stripe rust pathogen (Puccinia striiformis f. sp. hordei).</title>
        <authorList>
            <person name="Xia C."/>
            <person name="Wang M."/>
            <person name="Yin C."/>
            <person name="Cornejo O.E."/>
            <person name="Hulbert S.H."/>
            <person name="Chen X."/>
        </authorList>
    </citation>
    <scope>NUCLEOTIDE SEQUENCE [LARGE SCALE GENOMIC DNA]</scope>
    <source>
        <strain evidence="2">93-210</strain>
    </source>
</reference>
<evidence type="ECO:0000313" key="1">
    <source>
        <dbReference type="EMBL" id="KAI7959390.1"/>
    </source>
</evidence>
<comment type="caution">
    <text evidence="1">The sequence shown here is derived from an EMBL/GenBank/DDBJ whole genome shotgun (WGS) entry which is preliminary data.</text>
</comment>
<dbReference type="Proteomes" id="UP001060170">
    <property type="component" value="Chromosome 3"/>
</dbReference>
<accession>A0ACC0EVH6</accession>
<keyword evidence="2" id="KW-1185">Reference proteome</keyword>
<proteinExistence type="predicted"/>
<evidence type="ECO:0000313" key="2">
    <source>
        <dbReference type="Proteomes" id="UP001060170"/>
    </source>
</evidence>
<protein>
    <submittedName>
        <fullName evidence="1">Uncharacterized protein</fullName>
    </submittedName>
</protein>
<organism evidence="1 2">
    <name type="scientific">Puccinia striiformis f. sp. tritici</name>
    <dbReference type="NCBI Taxonomy" id="168172"/>
    <lineage>
        <taxon>Eukaryota</taxon>
        <taxon>Fungi</taxon>
        <taxon>Dikarya</taxon>
        <taxon>Basidiomycota</taxon>
        <taxon>Pucciniomycotina</taxon>
        <taxon>Pucciniomycetes</taxon>
        <taxon>Pucciniales</taxon>
        <taxon>Pucciniaceae</taxon>
        <taxon>Puccinia</taxon>
    </lineage>
</organism>
<reference evidence="2" key="2">
    <citation type="journal article" date="2018" name="Mol. Plant Microbe Interact.">
        <title>Genome sequence resources for the wheat stripe rust pathogen (Puccinia striiformis f. sp. tritici) and the barley stripe rust pathogen (Puccinia striiformis f. sp. hordei).</title>
        <authorList>
            <person name="Xia C."/>
            <person name="Wang M."/>
            <person name="Yin C."/>
            <person name="Cornejo O.E."/>
            <person name="Hulbert S.H."/>
            <person name="Chen X."/>
        </authorList>
    </citation>
    <scope>NUCLEOTIDE SEQUENCE [LARGE SCALE GENOMIC DNA]</scope>
    <source>
        <strain evidence="2">93-210</strain>
    </source>
</reference>